<gene>
    <name evidence="2" type="ORF">SO694_00051253</name>
</gene>
<proteinExistence type="predicted"/>
<dbReference type="SUPFAM" id="SSF159501">
    <property type="entry name" value="EreA/ChaN-like"/>
    <property type="match status" value="1"/>
</dbReference>
<dbReference type="Gene3D" id="3.40.50.11550">
    <property type="match status" value="1"/>
</dbReference>
<comment type="caution">
    <text evidence="2">The sequence shown here is derived from an EMBL/GenBank/DDBJ whole genome shotgun (WGS) entry which is preliminary data.</text>
</comment>
<dbReference type="InterPro" id="IPR007314">
    <property type="entry name" value="Cofac_haem-bd_dom"/>
</dbReference>
<organism evidence="2 3">
    <name type="scientific">Aureococcus anophagefferens</name>
    <name type="common">Harmful bloom alga</name>
    <dbReference type="NCBI Taxonomy" id="44056"/>
    <lineage>
        <taxon>Eukaryota</taxon>
        <taxon>Sar</taxon>
        <taxon>Stramenopiles</taxon>
        <taxon>Ochrophyta</taxon>
        <taxon>Pelagophyceae</taxon>
        <taxon>Pelagomonadales</taxon>
        <taxon>Pelagomonadaceae</taxon>
        <taxon>Aureococcus</taxon>
    </lineage>
</organism>
<evidence type="ECO:0000313" key="3">
    <source>
        <dbReference type="Proteomes" id="UP001363151"/>
    </source>
</evidence>
<dbReference type="Pfam" id="PF04187">
    <property type="entry name" value="Cofac_haem_bdg"/>
    <property type="match status" value="1"/>
</dbReference>
<dbReference type="CDD" id="cd14727">
    <property type="entry name" value="ChanN-like"/>
    <property type="match status" value="1"/>
</dbReference>
<sequence length="329" mass="35885">MMWARAVRSVSVSVSAAGVALCEGAPKRRLSTPPPRRRVTPVVDLEREVIVLERQVAGEPLTRVTLSAMVDDMADPDRKLLLFGEQHDDAVAQDVQRAVYDDLTRRRTEKLALALEFVDADARDAARAFSDGSSDDVDALFHGAGDARKYGPLALQARATKNELIAANAPRRHARLVAREGPGALANLPPEDISKLPPLPYESAPLSRPYAERLSGFGFGANKIAAQCLWDAAMAHSCLDFLRRRPMDCVMLVCGRFHVEHFLGVVDHVEHLGETGAFAEIEREGLRVVVCASVDAQEFARRGADGAVFDDPGFDSLADFVILTRRAPP</sequence>
<evidence type="ECO:0000313" key="2">
    <source>
        <dbReference type="EMBL" id="KAK7241248.1"/>
    </source>
</evidence>
<dbReference type="EMBL" id="JBBJCI010000204">
    <property type="protein sequence ID" value="KAK7241248.1"/>
    <property type="molecule type" value="Genomic_DNA"/>
</dbReference>
<reference evidence="2 3" key="1">
    <citation type="submission" date="2024-03" db="EMBL/GenBank/DDBJ databases">
        <title>Aureococcus anophagefferens CCMP1851 and Kratosvirus quantuckense: Draft genome of a second virus-susceptible host strain in the model system.</title>
        <authorList>
            <person name="Chase E."/>
            <person name="Truchon A.R."/>
            <person name="Schepens W."/>
            <person name="Wilhelm S.W."/>
        </authorList>
    </citation>
    <scope>NUCLEOTIDE SEQUENCE [LARGE SCALE GENOMIC DNA]</scope>
    <source>
        <strain evidence="2 3">CCMP1851</strain>
    </source>
</reference>
<name>A0ABR1FY94_AURAN</name>
<evidence type="ECO:0000259" key="1">
    <source>
        <dbReference type="Pfam" id="PF04187"/>
    </source>
</evidence>
<accession>A0ABR1FY94</accession>
<feature type="domain" description="Haem-binding uptake Tiki superfamily ChaN" evidence="1">
    <location>
        <begin position="78"/>
        <end position="269"/>
    </location>
</feature>
<keyword evidence="3" id="KW-1185">Reference proteome</keyword>
<protein>
    <recommendedName>
        <fullName evidence="1">Haem-binding uptake Tiki superfamily ChaN domain-containing protein</fullName>
    </recommendedName>
</protein>
<dbReference type="Proteomes" id="UP001363151">
    <property type="component" value="Unassembled WGS sequence"/>
</dbReference>